<dbReference type="PANTHER" id="PTHR31595:SF72">
    <property type="entry name" value="ACYL-COA--STEROL O-ACYLTRANSFERASE 1-LIKE"/>
    <property type="match status" value="1"/>
</dbReference>
<dbReference type="InterPro" id="IPR032805">
    <property type="entry name" value="Wax_synthase_dom"/>
</dbReference>
<keyword evidence="6" id="KW-0443">Lipid metabolism</keyword>
<evidence type="ECO:0000256" key="1">
    <source>
        <dbReference type="ARBA" id="ARBA00004141"/>
    </source>
</evidence>
<evidence type="ECO:0000256" key="8">
    <source>
        <dbReference type="ARBA" id="ARBA00023315"/>
    </source>
</evidence>
<dbReference type="GO" id="GO:0008374">
    <property type="term" value="F:O-acyltransferase activity"/>
    <property type="evidence" value="ECO:0007669"/>
    <property type="project" value="InterPro"/>
</dbReference>
<dbReference type="InterPro" id="IPR017088">
    <property type="entry name" value="Wax_synthase_Magnoliopsida"/>
</dbReference>
<dbReference type="Pfam" id="PF13813">
    <property type="entry name" value="MBOAT_2"/>
    <property type="match status" value="1"/>
</dbReference>
<comment type="similarity">
    <text evidence="2">Belongs to the wax synthase family.</text>
</comment>
<keyword evidence="4 9" id="KW-0812">Transmembrane</keyword>
<feature type="transmembrane region" description="Helical" evidence="9">
    <location>
        <begin position="182"/>
        <end position="204"/>
    </location>
</feature>
<evidence type="ECO:0000256" key="7">
    <source>
        <dbReference type="ARBA" id="ARBA00023136"/>
    </source>
</evidence>
<evidence type="ECO:0000256" key="4">
    <source>
        <dbReference type="ARBA" id="ARBA00022692"/>
    </source>
</evidence>
<sequence length="382" mass="41920">MIGSGLFGTTFLTLDGGEIKNLIIVWSTVVASLCYCHAAANFLPPKHALTRALAILPIVSLFFLLPFNLTSVTLGTPSCFFIAWLASFKLFLFALGLGPLASSPPLPLSSFIPLACLPIKFRKPVTVSASGSTVLAAGTNVDPGSDKTRKSSLVGRAVKFVLLAVLIRGYGCRERMHPKVVLVLYGLHIYFVLELALVAVGYVAGRVSGVELDPPFDEPHLATSLQDFWGRRWNLMVTNIMRPAVYDPVRAAWARIVPGRWARLAAVMATFLVSGVMHEFVFYHMGREKPSGEALCFFLLHGACLGVEIWIKKSLVGKFKLPGYVSGPLVLSFLMVTSFWLFFPPMLKNKVDVKACNECLAFIETLKHHKLVSPNNITCPFF</sequence>
<dbReference type="PANTHER" id="PTHR31595">
    <property type="entry name" value="LONG-CHAIN-ALCOHOL O-FATTY-ACYLTRANSFERASE 3-RELATED"/>
    <property type="match status" value="1"/>
</dbReference>
<keyword evidence="12" id="KW-1185">Reference proteome</keyword>
<dbReference type="Proteomes" id="UP000595140">
    <property type="component" value="Unassembled WGS sequence"/>
</dbReference>
<proteinExistence type="inferred from homology"/>
<evidence type="ECO:0000256" key="3">
    <source>
        <dbReference type="ARBA" id="ARBA00022679"/>
    </source>
</evidence>
<feature type="transmembrane region" description="Helical" evidence="9">
    <location>
        <begin position="21"/>
        <end position="42"/>
    </location>
</feature>
<evidence type="ECO:0000313" key="11">
    <source>
        <dbReference type="EMBL" id="VFQ96248.1"/>
    </source>
</evidence>
<dbReference type="OrthoDB" id="1077582at2759"/>
<evidence type="ECO:0000256" key="6">
    <source>
        <dbReference type="ARBA" id="ARBA00023098"/>
    </source>
</evidence>
<dbReference type="GO" id="GO:0006629">
    <property type="term" value="P:lipid metabolic process"/>
    <property type="evidence" value="ECO:0007669"/>
    <property type="project" value="UniProtKB-KW"/>
</dbReference>
<dbReference type="AlphaFoldDB" id="A0A484N7N1"/>
<accession>A0A484N7N1</accession>
<evidence type="ECO:0000256" key="5">
    <source>
        <dbReference type="ARBA" id="ARBA00022989"/>
    </source>
</evidence>
<feature type="transmembrane region" description="Helical" evidence="9">
    <location>
        <begin position="261"/>
        <end position="282"/>
    </location>
</feature>
<dbReference type="PIRSF" id="PIRSF037006">
    <property type="entry name" value="Wax_synthase"/>
    <property type="match status" value="1"/>
</dbReference>
<organism evidence="11 12">
    <name type="scientific">Cuscuta campestris</name>
    <dbReference type="NCBI Taxonomy" id="132261"/>
    <lineage>
        <taxon>Eukaryota</taxon>
        <taxon>Viridiplantae</taxon>
        <taxon>Streptophyta</taxon>
        <taxon>Embryophyta</taxon>
        <taxon>Tracheophyta</taxon>
        <taxon>Spermatophyta</taxon>
        <taxon>Magnoliopsida</taxon>
        <taxon>eudicotyledons</taxon>
        <taxon>Gunneridae</taxon>
        <taxon>Pentapetalae</taxon>
        <taxon>asterids</taxon>
        <taxon>lamiids</taxon>
        <taxon>Solanales</taxon>
        <taxon>Convolvulaceae</taxon>
        <taxon>Cuscuteae</taxon>
        <taxon>Cuscuta</taxon>
        <taxon>Cuscuta subgen. Grammica</taxon>
        <taxon>Cuscuta sect. Cleistogrammica</taxon>
    </lineage>
</organism>
<dbReference type="EMBL" id="OOIL02005938">
    <property type="protein sequence ID" value="VFQ96248.1"/>
    <property type="molecule type" value="Genomic_DNA"/>
</dbReference>
<keyword evidence="3" id="KW-0808">Transferase</keyword>
<keyword evidence="5 9" id="KW-1133">Transmembrane helix</keyword>
<evidence type="ECO:0000259" key="10">
    <source>
        <dbReference type="Pfam" id="PF13813"/>
    </source>
</evidence>
<comment type="subcellular location">
    <subcellularLocation>
        <location evidence="1">Membrane</location>
        <topology evidence="1">Multi-pass membrane protein</topology>
    </subcellularLocation>
</comment>
<feature type="transmembrane region" description="Helical" evidence="9">
    <location>
        <begin position="48"/>
        <end position="67"/>
    </location>
</feature>
<evidence type="ECO:0000313" key="12">
    <source>
        <dbReference type="Proteomes" id="UP000595140"/>
    </source>
</evidence>
<feature type="transmembrane region" description="Helical" evidence="9">
    <location>
        <begin position="294"/>
        <end position="311"/>
    </location>
</feature>
<feature type="transmembrane region" description="Helical" evidence="9">
    <location>
        <begin position="153"/>
        <end position="170"/>
    </location>
</feature>
<keyword evidence="8" id="KW-0012">Acyltransferase</keyword>
<feature type="transmembrane region" description="Helical" evidence="9">
    <location>
        <begin position="323"/>
        <end position="343"/>
    </location>
</feature>
<reference evidence="11 12" key="1">
    <citation type="submission" date="2018-04" db="EMBL/GenBank/DDBJ databases">
        <authorList>
            <person name="Vogel A."/>
        </authorList>
    </citation>
    <scope>NUCLEOTIDE SEQUENCE [LARGE SCALE GENOMIC DNA]</scope>
</reference>
<dbReference type="GO" id="GO:0016020">
    <property type="term" value="C:membrane"/>
    <property type="evidence" value="ECO:0007669"/>
    <property type="project" value="UniProtKB-SubCell"/>
</dbReference>
<name>A0A484N7N1_9ASTE</name>
<feature type="transmembrane region" description="Helical" evidence="9">
    <location>
        <begin position="79"/>
        <end position="101"/>
    </location>
</feature>
<feature type="domain" description="Wax synthase" evidence="10">
    <location>
        <begin position="214"/>
        <end position="299"/>
    </location>
</feature>
<evidence type="ECO:0000256" key="2">
    <source>
        <dbReference type="ARBA" id="ARBA00007282"/>
    </source>
</evidence>
<gene>
    <name evidence="11" type="ORF">CCAM_LOCUS38024</name>
</gene>
<evidence type="ECO:0000256" key="9">
    <source>
        <dbReference type="SAM" id="Phobius"/>
    </source>
</evidence>
<dbReference type="InterPro" id="IPR044851">
    <property type="entry name" value="Wax_synthase"/>
</dbReference>
<keyword evidence="7 9" id="KW-0472">Membrane</keyword>
<protein>
    <recommendedName>
        <fullName evidence="10">Wax synthase domain-containing protein</fullName>
    </recommendedName>
</protein>